<reference evidence="1" key="1">
    <citation type="submission" date="2021-02" db="EMBL/GenBank/DDBJ databases">
        <authorList>
            <person name="Nowell W R."/>
        </authorList>
    </citation>
    <scope>NUCLEOTIDE SEQUENCE</scope>
</reference>
<evidence type="ECO:0000313" key="3">
    <source>
        <dbReference type="Proteomes" id="UP000677228"/>
    </source>
</evidence>
<feature type="non-terminal residue" evidence="1">
    <location>
        <position position="261"/>
    </location>
</feature>
<sequence length="261" mass="30990">MSFDSLERCLNNLQHLTHLTIDATGTLDLLDGARWERFLSKRRIVKFNFKLSLSLNLVCNQNEYSLLESFRSPFWLEEKRWFVACHKNEGGHLCPSIYSVPYFVPYSLQCSTKTYPPLSTVPADLEKKFFYDSKIDYFWYYLSERRELQKYPFSKVNSLHLSQHDPEFNYDILTSIVDLSHIRILDLSSVHQISSINLSHLLVHTRRLEHLVIRQSNQLLILPSHIRSLHFKRNLSHDDINLENIDKLRHELSHIRHLEIK</sequence>
<dbReference type="EMBL" id="CAJNOK010035341">
    <property type="protein sequence ID" value="CAF1512324.1"/>
    <property type="molecule type" value="Genomic_DNA"/>
</dbReference>
<evidence type="ECO:0000313" key="1">
    <source>
        <dbReference type="EMBL" id="CAF1512324.1"/>
    </source>
</evidence>
<gene>
    <name evidence="1" type="ORF">OVA965_LOCUS37425</name>
    <name evidence="2" type="ORF">TMI583_LOCUS38508</name>
</gene>
<dbReference type="Proteomes" id="UP000682733">
    <property type="component" value="Unassembled WGS sequence"/>
</dbReference>
<protein>
    <submittedName>
        <fullName evidence="1">Uncharacterized protein</fullName>
    </submittedName>
</protein>
<dbReference type="InterPro" id="IPR032675">
    <property type="entry name" value="LRR_dom_sf"/>
</dbReference>
<accession>A0A8S2FMU8</accession>
<dbReference type="EMBL" id="CAJOBA010057426">
    <property type="protein sequence ID" value="CAF4300079.1"/>
    <property type="molecule type" value="Genomic_DNA"/>
</dbReference>
<dbReference type="Gene3D" id="3.80.10.10">
    <property type="entry name" value="Ribonuclease Inhibitor"/>
    <property type="match status" value="1"/>
</dbReference>
<proteinExistence type="predicted"/>
<organism evidence="1 3">
    <name type="scientific">Didymodactylos carnosus</name>
    <dbReference type="NCBI Taxonomy" id="1234261"/>
    <lineage>
        <taxon>Eukaryota</taxon>
        <taxon>Metazoa</taxon>
        <taxon>Spiralia</taxon>
        <taxon>Gnathifera</taxon>
        <taxon>Rotifera</taxon>
        <taxon>Eurotatoria</taxon>
        <taxon>Bdelloidea</taxon>
        <taxon>Philodinida</taxon>
        <taxon>Philodinidae</taxon>
        <taxon>Didymodactylos</taxon>
    </lineage>
</organism>
<dbReference type="Proteomes" id="UP000677228">
    <property type="component" value="Unassembled WGS sequence"/>
</dbReference>
<dbReference type="SUPFAM" id="SSF52058">
    <property type="entry name" value="L domain-like"/>
    <property type="match status" value="1"/>
</dbReference>
<comment type="caution">
    <text evidence="1">The sequence shown here is derived from an EMBL/GenBank/DDBJ whole genome shotgun (WGS) entry which is preliminary data.</text>
</comment>
<evidence type="ECO:0000313" key="2">
    <source>
        <dbReference type="EMBL" id="CAF4300079.1"/>
    </source>
</evidence>
<name>A0A8S2FMU8_9BILA</name>
<dbReference type="AlphaFoldDB" id="A0A8S2FMU8"/>